<feature type="region of interest" description="Disordered" evidence="7">
    <location>
        <begin position="291"/>
        <end position="316"/>
    </location>
</feature>
<evidence type="ECO:0000256" key="8">
    <source>
        <dbReference type="SAM" id="Phobius"/>
    </source>
</evidence>
<reference evidence="9" key="1">
    <citation type="journal article" date="2022" name="Front. Microbiol.">
        <title>Mirubactin C rescues the lethal effect of cell wall biosynthesis mutations in Bacillus subtilis.</title>
        <authorList>
            <person name="Kepplinger B."/>
            <person name="Wen X."/>
            <person name="Tyler A.R."/>
            <person name="Kim B.Y."/>
            <person name="Brown J."/>
            <person name="Banks P."/>
            <person name="Dashti Y."/>
            <person name="Mackenzie E.S."/>
            <person name="Wills C."/>
            <person name="Kawai Y."/>
            <person name="Waldron K.J."/>
            <person name="Allenby N.E.E."/>
            <person name="Wu L.J."/>
            <person name="Hall M.J."/>
            <person name="Errington J."/>
        </authorList>
    </citation>
    <scope>NUCLEOTIDE SEQUENCE</scope>
    <source>
        <strain evidence="9">MDA8-470</strain>
    </source>
</reference>
<name>A0ABY6PM30_9ACTN</name>
<evidence type="ECO:0000256" key="5">
    <source>
        <dbReference type="ARBA" id="ARBA00023136"/>
    </source>
</evidence>
<accession>A0ABY6PM30</accession>
<protein>
    <submittedName>
        <fullName evidence="9">Anchored repeat-type ABC transporter permease subunit</fullName>
    </submittedName>
</protein>
<feature type="transmembrane region" description="Helical" evidence="8">
    <location>
        <begin position="222"/>
        <end position="243"/>
    </location>
</feature>
<keyword evidence="5 8" id="KW-0472">Membrane</keyword>
<evidence type="ECO:0000256" key="7">
    <source>
        <dbReference type="SAM" id="MobiDB-lite"/>
    </source>
</evidence>
<keyword evidence="3 6" id="KW-0812">Transmembrane</keyword>
<feature type="transmembrane region" description="Helical" evidence="8">
    <location>
        <begin position="98"/>
        <end position="119"/>
    </location>
</feature>
<dbReference type="PANTHER" id="PTHR30477">
    <property type="entry name" value="ABC-TRANSPORTER METAL-BINDING PROTEIN"/>
    <property type="match status" value="1"/>
</dbReference>
<organism evidence="9 10">
    <name type="scientific">Streptomyces drozdowiczii</name>
    <dbReference type="NCBI Taxonomy" id="202862"/>
    <lineage>
        <taxon>Bacteria</taxon>
        <taxon>Bacillati</taxon>
        <taxon>Actinomycetota</taxon>
        <taxon>Actinomycetes</taxon>
        <taxon>Kitasatosporales</taxon>
        <taxon>Streptomycetaceae</taxon>
        <taxon>Streptomyces</taxon>
    </lineage>
</organism>
<feature type="transmembrane region" description="Helical" evidence="8">
    <location>
        <begin position="169"/>
        <end position="188"/>
    </location>
</feature>
<comment type="similarity">
    <text evidence="2 6">Belongs to the ABC-3 integral membrane protein family.</text>
</comment>
<evidence type="ECO:0000256" key="4">
    <source>
        <dbReference type="ARBA" id="ARBA00022989"/>
    </source>
</evidence>
<proteinExistence type="inferred from homology"/>
<dbReference type="InterPro" id="IPR022392">
    <property type="entry name" value="Anch_rpt-typ_ABC_trnsprt_perm"/>
</dbReference>
<feature type="transmembrane region" description="Helical" evidence="8">
    <location>
        <begin position="139"/>
        <end position="157"/>
    </location>
</feature>
<evidence type="ECO:0000313" key="10">
    <source>
        <dbReference type="Proteomes" id="UP001164963"/>
    </source>
</evidence>
<dbReference type="InterPro" id="IPR001626">
    <property type="entry name" value="ABC_TroCD"/>
</dbReference>
<dbReference type="Gene3D" id="1.10.3470.10">
    <property type="entry name" value="ABC transporter involved in vitamin B12 uptake, BtuC"/>
    <property type="match status" value="1"/>
</dbReference>
<evidence type="ECO:0000256" key="1">
    <source>
        <dbReference type="ARBA" id="ARBA00004141"/>
    </source>
</evidence>
<dbReference type="Pfam" id="PF00950">
    <property type="entry name" value="ABC-3"/>
    <property type="match status" value="1"/>
</dbReference>
<keyword evidence="4 8" id="KW-1133">Transmembrane helix</keyword>
<evidence type="ECO:0000256" key="3">
    <source>
        <dbReference type="ARBA" id="ARBA00022692"/>
    </source>
</evidence>
<dbReference type="RefSeq" id="WP_265538800.1">
    <property type="nucleotide sequence ID" value="NZ_CP098740.1"/>
</dbReference>
<evidence type="ECO:0000313" key="9">
    <source>
        <dbReference type="EMBL" id="UZK53111.1"/>
    </source>
</evidence>
<feature type="transmembrane region" description="Helical" evidence="8">
    <location>
        <begin position="249"/>
        <end position="270"/>
    </location>
</feature>
<feature type="transmembrane region" description="Helical" evidence="8">
    <location>
        <begin position="60"/>
        <end position="86"/>
    </location>
</feature>
<evidence type="ECO:0000256" key="6">
    <source>
        <dbReference type="RuleBase" id="RU003943"/>
    </source>
</evidence>
<dbReference type="PANTHER" id="PTHR30477:SF13">
    <property type="entry name" value="IRON TRANSPORT SYSTEM MEMBRANE PROTEIN HI_0360-RELATED"/>
    <property type="match status" value="1"/>
</dbReference>
<keyword evidence="6" id="KW-0813">Transport</keyword>
<dbReference type="EMBL" id="CP098740">
    <property type="protein sequence ID" value="UZK53111.1"/>
    <property type="molecule type" value="Genomic_DNA"/>
</dbReference>
<gene>
    <name evidence="9" type="ORF">NEH16_02320</name>
</gene>
<evidence type="ECO:0000256" key="2">
    <source>
        <dbReference type="ARBA" id="ARBA00008034"/>
    </source>
</evidence>
<feature type="transmembrane region" description="Helical" evidence="8">
    <location>
        <begin position="20"/>
        <end position="40"/>
    </location>
</feature>
<comment type="subcellular location">
    <subcellularLocation>
        <location evidence="6">Cell membrane</location>
        <topology evidence="6">Multi-pass membrane protein</topology>
    </subcellularLocation>
    <subcellularLocation>
        <location evidence="1">Membrane</location>
        <topology evidence="1">Multi-pass membrane protein</topology>
    </subcellularLocation>
</comment>
<feature type="transmembrane region" description="Helical" evidence="8">
    <location>
        <begin position="194"/>
        <end position="215"/>
    </location>
</feature>
<dbReference type="Proteomes" id="UP001164963">
    <property type="component" value="Chromosome"/>
</dbReference>
<keyword evidence="10" id="KW-1185">Reference proteome</keyword>
<dbReference type="SUPFAM" id="SSF81345">
    <property type="entry name" value="ABC transporter involved in vitamin B12 uptake, BtuC"/>
    <property type="match status" value="1"/>
</dbReference>
<dbReference type="InterPro" id="IPR037294">
    <property type="entry name" value="ABC_BtuC-like"/>
</dbReference>
<sequence length="316" mass="32586">MSGILDFLTGPWEHLFMQRAFAVAVMCGVVSGVVGAHVVLRGMAFIGDAVSHSVFPGVAIAFVFQFNLVLGGAVAGLLTALAVAVFSQNRRLKEDTVIGVFFAAAFGLGIVVLSTAPGYSGSLESFLFGQILGISDGDVITVAVMGLLLLLVAGAVHKELVTVSLDRETARAAGLPVFALDIVLYALVTVTVVISLQAVGNILVLALLITPAACARLLTDRIGVMMLLAPAIGAGSAVVGLYLSYAYNLAAGGLIVLVVTGVFVVCWLFAPGHGLVTARWRRRSGDVLAERNQEAEASGRPGSVRGTAPAEQSPGV</sequence>
<dbReference type="CDD" id="cd06550">
    <property type="entry name" value="TM_ABC_iron-siderophores_like"/>
    <property type="match status" value="1"/>
</dbReference>
<dbReference type="NCBIfam" id="TIGR03770">
    <property type="entry name" value="anch_rpt_perm"/>
    <property type="match status" value="1"/>
</dbReference>